<evidence type="ECO:0008006" key="4">
    <source>
        <dbReference type="Google" id="ProtNLM"/>
    </source>
</evidence>
<dbReference type="EMBL" id="CAWUHD010000221">
    <property type="protein sequence ID" value="CAK7238242.1"/>
    <property type="molecule type" value="Genomic_DNA"/>
</dbReference>
<keyword evidence="1" id="KW-0732">Signal</keyword>
<gene>
    <name evidence="2" type="ORF">SEUCBS140593_010468</name>
</gene>
<feature type="chain" id="PRO_5046612814" description="Glycoside hydrolase family 39 protein" evidence="1">
    <location>
        <begin position="26"/>
        <end position="481"/>
    </location>
</feature>
<accession>A0ABP0D1G2</accession>
<protein>
    <recommendedName>
        <fullName evidence="4">Glycoside hydrolase family 39 protein</fullName>
    </recommendedName>
</protein>
<feature type="signal peptide" evidence="1">
    <location>
        <begin position="1"/>
        <end position="25"/>
    </location>
</feature>
<evidence type="ECO:0000313" key="3">
    <source>
        <dbReference type="Proteomes" id="UP001642482"/>
    </source>
</evidence>
<dbReference type="SUPFAM" id="SSF51445">
    <property type="entry name" value="(Trans)glycosidases"/>
    <property type="match status" value="1"/>
</dbReference>
<keyword evidence="3" id="KW-1185">Reference proteome</keyword>
<dbReference type="Proteomes" id="UP001642482">
    <property type="component" value="Unassembled WGS sequence"/>
</dbReference>
<name>A0ABP0D1G2_9PEZI</name>
<evidence type="ECO:0000256" key="1">
    <source>
        <dbReference type="SAM" id="SignalP"/>
    </source>
</evidence>
<dbReference type="Gene3D" id="3.20.20.80">
    <property type="entry name" value="Glycosidases"/>
    <property type="match status" value="1"/>
</dbReference>
<reference evidence="2 3" key="1">
    <citation type="submission" date="2024-01" db="EMBL/GenBank/DDBJ databases">
        <authorList>
            <person name="Allen C."/>
            <person name="Tagirdzhanova G."/>
        </authorList>
    </citation>
    <scope>NUCLEOTIDE SEQUENCE [LARGE SCALE GENOMIC DNA]</scope>
</reference>
<evidence type="ECO:0000313" key="2">
    <source>
        <dbReference type="EMBL" id="CAK7238242.1"/>
    </source>
</evidence>
<comment type="caution">
    <text evidence="2">The sequence shown here is derived from an EMBL/GenBank/DDBJ whole genome shotgun (WGS) entry which is preliminary data.</text>
</comment>
<proteinExistence type="predicted"/>
<organism evidence="2 3">
    <name type="scientific">Sporothrix eucalyptigena</name>
    <dbReference type="NCBI Taxonomy" id="1812306"/>
    <lineage>
        <taxon>Eukaryota</taxon>
        <taxon>Fungi</taxon>
        <taxon>Dikarya</taxon>
        <taxon>Ascomycota</taxon>
        <taxon>Pezizomycotina</taxon>
        <taxon>Sordariomycetes</taxon>
        <taxon>Sordariomycetidae</taxon>
        <taxon>Ophiostomatales</taxon>
        <taxon>Ophiostomataceae</taxon>
        <taxon>Sporothrix</taxon>
    </lineage>
</organism>
<dbReference type="InterPro" id="IPR017853">
    <property type="entry name" value="GH"/>
</dbReference>
<sequence length="481" mass="53001">MHYFTASFGGHFLTFTAAAASYAYGDSTPNHVVQDRDIQGTATINLAVPQGTPEHLASGFIYGIPDTPDQIPDDFYIDMGFRYTRAGGSQLPAPARGWVYGLDDFQNRFASALANYNTARKYNASFILLVADVWGADGTAQIEMPGDDGNWTNYDLFLDTLFDSMKAGGMIDGVDFEIWNEPDLSDVFWQRNQSQYLEMWGRAFPRIQAALPGMPIIGPCSSSQPSTTNSWYAEFYPFVLANGSVPDIYCWHEETSGDDVAVDIENNQAALAYYGLPTTNPTIINEYALPSEQNPGSAAWFISRLERYDTLGLRGNWASGYALHDYFAQLLGKPGAVEDCTSSSCNITTGYWPNGEYNVYKYYNLNMTGQRVQTVSSPDSLFDIYATTGVNGETPTVKMLCGSRLTSGTWDILVTGLDAIGLPAEGSITIQSYQFNYVDGRFGNVPAPVNQGTYAHTYSNSELVFYVSPNETTAYAFEFVL</sequence>